<evidence type="ECO:0000313" key="4">
    <source>
        <dbReference type="EMBL" id="TYS16194.1"/>
    </source>
</evidence>
<evidence type="ECO:0000256" key="2">
    <source>
        <dbReference type="ARBA" id="ARBA00022840"/>
    </source>
</evidence>
<reference evidence="4 5" key="1">
    <citation type="submission" date="2019-08" db="EMBL/GenBank/DDBJ databases">
        <title>Bacillus genomes from the desert of Cuatro Cienegas, Coahuila.</title>
        <authorList>
            <person name="Olmedo-Alvarez G."/>
        </authorList>
    </citation>
    <scope>NUCLEOTIDE SEQUENCE [LARGE SCALE GENOMIC DNA]</scope>
    <source>
        <strain evidence="4 5">CH34_1T</strain>
    </source>
</reference>
<accession>A0A5D4NRD0</accession>
<organism evidence="4 5">
    <name type="scientific">Rossellomorea vietnamensis</name>
    <dbReference type="NCBI Taxonomy" id="218284"/>
    <lineage>
        <taxon>Bacteria</taxon>
        <taxon>Bacillati</taxon>
        <taxon>Bacillota</taxon>
        <taxon>Bacilli</taxon>
        <taxon>Bacillales</taxon>
        <taxon>Bacillaceae</taxon>
        <taxon>Rossellomorea</taxon>
    </lineage>
</organism>
<dbReference type="AlphaFoldDB" id="A0A5D4NRD0"/>
<dbReference type="InterPro" id="IPR027417">
    <property type="entry name" value="P-loop_NTPase"/>
</dbReference>
<dbReference type="GO" id="GO:0006355">
    <property type="term" value="P:regulation of DNA-templated transcription"/>
    <property type="evidence" value="ECO:0007669"/>
    <property type="project" value="InterPro"/>
</dbReference>
<gene>
    <name evidence="4" type="ORF">FZC78_12685</name>
</gene>
<keyword evidence="1" id="KW-0547">Nucleotide-binding</keyword>
<proteinExistence type="predicted"/>
<comment type="caution">
    <text evidence="4">The sequence shown here is derived from an EMBL/GenBank/DDBJ whole genome shotgun (WGS) entry which is preliminary data.</text>
</comment>
<dbReference type="InterPro" id="IPR002078">
    <property type="entry name" value="Sigma_54_int"/>
</dbReference>
<dbReference type="PROSITE" id="PS50045">
    <property type="entry name" value="SIGMA54_INTERACT_4"/>
    <property type="match status" value="1"/>
</dbReference>
<dbReference type="Gene3D" id="3.40.50.300">
    <property type="entry name" value="P-loop containing nucleotide triphosphate hydrolases"/>
    <property type="match status" value="1"/>
</dbReference>
<sequence length="92" mass="10384">MKTSFFFLHKFCIQYTDLQTSSSPSARVHVSKRLTLGHETGTGKELFSSAIHNESSRKHDPFLVINCGALPDYLFESELFGYEEGALLSPRQ</sequence>
<dbReference type="PANTHER" id="PTHR32071:SF57">
    <property type="entry name" value="C4-DICARBOXYLATE TRANSPORT TRANSCRIPTIONAL REGULATORY PROTEIN DCTD"/>
    <property type="match status" value="1"/>
</dbReference>
<evidence type="ECO:0000259" key="3">
    <source>
        <dbReference type="PROSITE" id="PS50045"/>
    </source>
</evidence>
<dbReference type="EMBL" id="VTEI01000006">
    <property type="protein sequence ID" value="TYS16194.1"/>
    <property type="molecule type" value="Genomic_DNA"/>
</dbReference>
<keyword evidence="2" id="KW-0067">ATP-binding</keyword>
<name>A0A5D4NRD0_9BACI</name>
<dbReference type="SUPFAM" id="SSF52540">
    <property type="entry name" value="P-loop containing nucleoside triphosphate hydrolases"/>
    <property type="match status" value="1"/>
</dbReference>
<evidence type="ECO:0000313" key="5">
    <source>
        <dbReference type="Proteomes" id="UP000322267"/>
    </source>
</evidence>
<dbReference type="OrthoDB" id="2943712at2"/>
<dbReference type="PANTHER" id="PTHR32071">
    <property type="entry name" value="TRANSCRIPTIONAL REGULATORY PROTEIN"/>
    <property type="match status" value="1"/>
</dbReference>
<protein>
    <submittedName>
        <fullName evidence="4">Sigma-54 factor interaction domain-containing protein</fullName>
    </submittedName>
</protein>
<dbReference type="Pfam" id="PF00158">
    <property type="entry name" value="Sigma54_activat"/>
    <property type="match status" value="1"/>
</dbReference>
<dbReference type="GO" id="GO:0005524">
    <property type="term" value="F:ATP binding"/>
    <property type="evidence" value="ECO:0007669"/>
    <property type="project" value="UniProtKB-KW"/>
</dbReference>
<evidence type="ECO:0000256" key="1">
    <source>
        <dbReference type="ARBA" id="ARBA00022741"/>
    </source>
</evidence>
<dbReference type="Proteomes" id="UP000322267">
    <property type="component" value="Unassembled WGS sequence"/>
</dbReference>
<feature type="domain" description="Sigma-54 factor interaction" evidence="3">
    <location>
        <begin position="34"/>
        <end position="92"/>
    </location>
</feature>